<reference evidence="1" key="1">
    <citation type="journal article" date="2017" name="Nature">
        <title>The sunflower genome provides insights into oil metabolism, flowering and Asterid evolution.</title>
        <authorList>
            <person name="Badouin H."/>
            <person name="Gouzy J."/>
            <person name="Grassa C.J."/>
            <person name="Murat F."/>
            <person name="Staton S.E."/>
            <person name="Cottret L."/>
            <person name="Lelandais-Briere C."/>
            <person name="Owens G.L."/>
            <person name="Carrere S."/>
            <person name="Mayjonade B."/>
            <person name="Legrand L."/>
            <person name="Gill N."/>
            <person name="Kane N.C."/>
            <person name="Bowers J.E."/>
            <person name="Hubner S."/>
            <person name="Bellec A."/>
            <person name="Berard A."/>
            <person name="Berges H."/>
            <person name="Blanchet N."/>
            <person name="Boniface M.C."/>
            <person name="Brunel D."/>
            <person name="Catrice O."/>
            <person name="Chaidir N."/>
            <person name="Claudel C."/>
            <person name="Donnadieu C."/>
            <person name="Faraut T."/>
            <person name="Fievet G."/>
            <person name="Helmstetter N."/>
            <person name="King M."/>
            <person name="Knapp S.J."/>
            <person name="Lai Z."/>
            <person name="Le Paslier M.C."/>
            <person name="Lippi Y."/>
            <person name="Lorenzon L."/>
            <person name="Mandel J.R."/>
            <person name="Marage G."/>
            <person name="Marchand G."/>
            <person name="Marquand E."/>
            <person name="Bret-Mestries E."/>
            <person name="Morien E."/>
            <person name="Nambeesan S."/>
            <person name="Nguyen T."/>
            <person name="Pegot-Espagnet P."/>
            <person name="Pouilly N."/>
            <person name="Raftis F."/>
            <person name="Sallet E."/>
            <person name="Schiex T."/>
            <person name="Thomas J."/>
            <person name="Vandecasteele C."/>
            <person name="Vares D."/>
            <person name="Vear F."/>
            <person name="Vautrin S."/>
            <person name="Crespi M."/>
            <person name="Mangin B."/>
            <person name="Burke J.M."/>
            <person name="Salse J."/>
            <person name="Munos S."/>
            <person name="Vincourt P."/>
            <person name="Rieseberg L.H."/>
            <person name="Langlade N.B."/>
        </authorList>
    </citation>
    <scope>NUCLEOTIDE SEQUENCE</scope>
    <source>
        <tissue evidence="1">Leaves</tissue>
    </source>
</reference>
<proteinExistence type="predicted"/>
<name>A0A9K3JN14_HELAN</name>
<protein>
    <submittedName>
        <fullName evidence="1">Uncharacterized protein</fullName>
    </submittedName>
</protein>
<comment type="caution">
    <text evidence="1">The sequence shown here is derived from an EMBL/GenBank/DDBJ whole genome shotgun (WGS) entry which is preliminary data.</text>
</comment>
<evidence type="ECO:0000313" key="2">
    <source>
        <dbReference type="Proteomes" id="UP000215914"/>
    </source>
</evidence>
<organism evidence="1 2">
    <name type="scientific">Helianthus annuus</name>
    <name type="common">Common sunflower</name>
    <dbReference type="NCBI Taxonomy" id="4232"/>
    <lineage>
        <taxon>Eukaryota</taxon>
        <taxon>Viridiplantae</taxon>
        <taxon>Streptophyta</taxon>
        <taxon>Embryophyta</taxon>
        <taxon>Tracheophyta</taxon>
        <taxon>Spermatophyta</taxon>
        <taxon>Magnoliopsida</taxon>
        <taxon>eudicotyledons</taxon>
        <taxon>Gunneridae</taxon>
        <taxon>Pentapetalae</taxon>
        <taxon>asterids</taxon>
        <taxon>campanulids</taxon>
        <taxon>Asterales</taxon>
        <taxon>Asteraceae</taxon>
        <taxon>Asteroideae</taxon>
        <taxon>Heliantheae alliance</taxon>
        <taxon>Heliantheae</taxon>
        <taxon>Helianthus</taxon>
    </lineage>
</organism>
<dbReference type="AlphaFoldDB" id="A0A9K3JN14"/>
<evidence type="ECO:0000313" key="1">
    <source>
        <dbReference type="EMBL" id="KAF5818711.1"/>
    </source>
</evidence>
<dbReference type="EMBL" id="MNCJ02000317">
    <property type="protein sequence ID" value="KAF5818711.1"/>
    <property type="molecule type" value="Genomic_DNA"/>
</dbReference>
<sequence>MLQYHLGIHLGMSIYLTNRCRLTLFRLVQHPQIQNNLNCSSFGLRIKEQLRLLYILHPMAPHIRYLKLMLNTYLKLQSIRFVTKGIMLTVIDVYTL</sequence>
<dbReference type="Gramene" id="mRNA:HanXRQr2_Chr02g0069241">
    <property type="protein sequence ID" value="mRNA:HanXRQr2_Chr02g0069241"/>
    <property type="gene ID" value="HanXRQr2_Chr02g0069241"/>
</dbReference>
<accession>A0A9K3JN14</accession>
<keyword evidence="2" id="KW-1185">Reference proteome</keyword>
<dbReference type="Proteomes" id="UP000215914">
    <property type="component" value="Unassembled WGS sequence"/>
</dbReference>
<gene>
    <name evidence="1" type="ORF">HanXRQr2_Chr02g0069241</name>
</gene>
<reference evidence="1" key="2">
    <citation type="submission" date="2020-06" db="EMBL/GenBank/DDBJ databases">
        <title>Helianthus annuus Genome sequencing and assembly Release 2.</title>
        <authorList>
            <person name="Gouzy J."/>
            <person name="Langlade N."/>
            <person name="Munos S."/>
        </authorList>
    </citation>
    <scope>NUCLEOTIDE SEQUENCE</scope>
    <source>
        <tissue evidence="1">Leaves</tissue>
    </source>
</reference>